<reference evidence="2 3" key="1">
    <citation type="submission" date="2023-11" db="EMBL/GenBank/DDBJ databases">
        <authorList>
            <person name="Hedman E."/>
            <person name="Englund M."/>
            <person name="Stromberg M."/>
            <person name="Nyberg Akerstrom W."/>
            <person name="Nylinder S."/>
            <person name="Jareborg N."/>
            <person name="Kallberg Y."/>
            <person name="Kronander E."/>
        </authorList>
    </citation>
    <scope>NUCLEOTIDE SEQUENCE [LARGE SCALE GENOMIC DNA]</scope>
</reference>
<proteinExistence type="predicted"/>
<organism evidence="2 3">
    <name type="scientific">Parnassius mnemosyne</name>
    <name type="common">clouded apollo</name>
    <dbReference type="NCBI Taxonomy" id="213953"/>
    <lineage>
        <taxon>Eukaryota</taxon>
        <taxon>Metazoa</taxon>
        <taxon>Ecdysozoa</taxon>
        <taxon>Arthropoda</taxon>
        <taxon>Hexapoda</taxon>
        <taxon>Insecta</taxon>
        <taxon>Pterygota</taxon>
        <taxon>Neoptera</taxon>
        <taxon>Endopterygota</taxon>
        <taxon>Lepidoptera</taxon>
        <taxon>Glossata</taxon>
        <taxon>Ditrysia</taxon>
        <taxon>Papilionoidea</taxon>
        <taxon>Papilionidae</taxon>
        <taxon>Parnassiinae</taxon>
        <taxon>Parnassini</taxon>
        <taxon>Parnassius</taxon>
        <taxon>Driopa</taxon>
    </lineage>
</organism>
<dbReference type="EMBL" id="CAVLGL010000057">
    <property type="protein sequence ID" value="CAK1583611.1"/>
    <property type="molecule type" value="Genomic_DNA"/>
</dbReference>
<name>A0AAV1KKL7_9NEOP</name>
<feature type="domain" description="Helitron helicase-like" evidence="1">
    <location>
        <begin position="4"/>
        <end position="34"/>
    </location>
</feature>
<dbReference type="Proteomes" id="UP001314205">
    <property type="component" value="Unassembled WGS sequence"/>
</dbReference>
<dbReference type="AlphaFoldDB" id="A0AAV1KKL7"/>
<dbReference type="InterPro" id="IPR025476">
    <property type="entry name" value="Helitron_helicase-like"/>
</dbReference>
<sequence length="116" mass="13250">MALLTKGNLFGAMRCFIYSVEWQKRGLPHIHILLWLEQCIIPDKIDNVIRAEIPDPEQDPLLYDIVKANMIHGPCGSLNHKSPCMKDGSHFSRRHRQEAMDIRKTGGCLQLTVVTQ</sequence>
<comment type="caution">
    <text evidence="2">The sequence shown here is derived from an EMBL/GenBank/DDBJ whole genome shotgun (WGS) entry which is preliminary data.</text>
</comment>
<evidence type="ECO:0000313" key="3">
    <source>
        <dbReference type="Proteomes" id="UP001314205"/>
    </source>
</evidence>
<protein>
    <recommendedName>
        <fullName evidence="1">Helitron helicase-like domain-containing protein</fullName>
    </recommendedName>
</protein>
<evidence type="ECO:0000259" key="1">
    <source>
        <dbReference type="Pfam" id="PF14214"/>
    </source>
</evidence>
<accession>A0AAV1KKL7</accession>
<dbReference type="Pfam" id="PF14214">
    <property type="entry name" value="Helitron_like_N"/>
    <property type="match status" value="1"/>
</dbReference>
<keyword evidence="3" id="KW-1185">Reference proteome</keyword>
<gene>
    <name evidence="2" type="ORF">PARMNEM_LOCUS4981</name>
</gene>
<evidence type="ECO:0000313" key="2">
    <source>
        <dbReference type="EMBL" id="CAK1583611.1"/>
    </source>
</evidence>